<dbReference type="EMBL" id="CP014135">
    <property type="protein sequence ID" value="AMB84486.1"/>
    <property type="molecule type" value="Genomic_DNA"/>
</dbReference>
<keyword evidence="3" id="KW-1003">Cell membrane</keyword>
<keyword evidence="5" id="KW-1133">Transmembrane helix</keyword>
<reference evidence="9" key="1">
    <citation type="submission" date="2016-01" db="EMBL/GenBank/DDBJ databases">
        <authorList>
            <person name="Storey N.H."/>
            <person name="Neuman B.W."/>
        </authorList>
    </citation>
    <scope>NUCLEOTIDE SEQUENCE [LARGE SCALE GENOMIC DNA]</scope>
    <source>
        <strain evidence="9">NCPPB 2472</strain>
    </source>
</reference>
<dbReference type="RefSeq" id="WP_017130797.1">
    <property type="nucleotide sequence ID" value="NZ_CP014135.1"/>
</dbReference>
<dbReference type="KEGG" id="pagb:AWM79_03840"/>
<name>A0A0X1SX95_PSEAA</name>
<dbReference type="InterPro" id="IPR020846">
    <property type="entry name" value="MFS_dom"/>
</dbReference>
<gene>
    <name evidence="8" type="ORF">AWM79_03840</name>
</gene>
<dbReference type="PROSITE" id="PS00216">
    <property type="entry name" value="SUGAR_TRANSPORT_1"/>
    <property type="match status" value="1"/>
</dbReference>
<dbReference type="InterPro" id="IPR036259">
    <property type="entry name" value="MFS_trans_sf"/>
</dbReference>
<dbReference type="FunFam" id="1.20.1250.20:FF:000001">
    <property type="entry name" value="Dicarboxylate MFS transporter"/>
    <property type="match status" value="1"/>
</dbReference>
<dbReference type="InterPro" id="IPR005828">
    <property type="entry name" value="MFS_sugar_transport-like"/>
</dbReference>
<dbReference type="InterPro" id="IPR005829">
    <property type="entry name" value="Sugar_transporter_CS"/>
</dbReference>
<evidence type="ECO:0000256" key="6">
    <source>
        <dbReference type="ARBA" id="ARBA00023136"/>
    </source>
</evidence>
<evidence type="ECO:0000256" key="2">
    <source>
        <dbReference type="ARBA" id="ARBA00022448"/>
    </source>
</evidence>
<proteinExistence type="predicted"/>
<protein>
    <submittedName>
        <fullName evidence="8">MFS transporter</fullName>
    </submittedName>
</protein>
<evidence type="ECO:0000313" key="9">
    <source>
        <dbReference type="Proteomes" id="UP000063229"/>
    </source>
</evidence>
<accession>A0A0X1SX95</accession>
<dbReference type="PROSITE" id="PS50850">
    <property type="entry name" value="MFS"/>
    <property type="match status" value="1"/>
</dbReference>
<keyword evidence="6" id="KW-0472">Membrane</keyword>
<dbReference type="Gene3D" id="1.20.1250.20">
    <property type="entry name" value="MFS general substrate transporter like domains"/>
    <property type="match status" value="1"/>
</dbReference>
<organism evidence="8 9">
    <name type="scientific">Pseudomonas agarici</name>
    <dbReference type="NCBI Taxonomy" id="46677"/>
    <lineage>
        <taxon>Bacteria</taxon>
        <taxon>Pseudomonadati</taxon>
        <taxon>Pseudomonadota</taxon>
        <taxon>Gammaproteobacteria</taxon>
        <taxon>Pseudomonadales</taxon>
        <taxon>Pseudomonadaceae</taxon>
        <taxon>Pseudomonas</taxon>
    </lineage>
</organism>
<feature type="domain" description="Major facilitator superfamily (MFS) profile" evidence="7">
    <location>
        <begin position="22"/>
        <end position="431"/>
    </location>
</feature>
<evidence type="ECO:0000259" key="7">
    <source>
        <dbReference type="PROSITE" id="PS50850"/>
    </source>
</evidence>
<dbReference type="CDD" id="cd17369">
    <property type="entry name" value="MFS_ShiA_like"/>
    <property type="match status" value="1"/>
</dbReference>
<evidence type="ECO:0000256" key="4">
    <source>
        <dbReference type="ARBA" id="ARBA00022692"/>
    </source>
</evidence>
<evidence type="ECO:0000256" key="3">
    <source>
        <dbReference type="ARBA" id="ARBA00022475"/>
    </source>
</evidence>
<comment type="subcellular location">
    <subcellularLocation>
        <location evidence="1">Cell membrane</location>
        <topology evidence="1">Multi-pass membrane protein</topology>
    </subcellularLocation>
</comment>
<dbReference type="GO" id="GO:0022857">
    <property type="term" value="F:transmembrane transporter activity"/>
    <property type="evidence" value="ECO:0007669"/>
    <property type="project" value="InterPro"/>
</dbReference>
<evidence type="ECO:0000256" key="1">
    <source>
        <dbReference type="ARBA" id="ARBA00004651"/>
    </source>
</evidence>
<dbReference type="STRING" id="46677.AWM79_03840"/>
<evidence type="ECO:0000256" key="5">
    <source>
        <dbReference type="ARBA" id="ARBA00022989"/>
    </source>
</evidence>
<dbReference type="OrthoDB" id="3690818at2"/>
<dbReference type="Pfam" id="PF00083">
    <property type="entry name" value="Sugar_tr"/>
    <property type="match status" value="2"/>
</dbReference>
<sequence length="438" mass="46573">MTSSSTFDDATPNKPLNSTSRVATASFIGTAIEFYDFYVYATAAALVIGPVFFPQTDSTAQMLSAFLTFGIAFLARPLGSILFGHFGDRIGRKSTLVASLLLMGICTTLIGVLPGYATLGAWAPILLCLLRFGQGLGLGGEWGGAALLATENAPEGKRAWFGMFPQLGPSIGFLAANGLFLILAMTLSDEQFRSWGWRIPFLLSAALVIVGLYVRLKLEESPVFAHAVARQERVKIPLVELFSRYWVPVLLGSAAMVVCYALFYISAVFSLSYGVANLGYSRETFLGLLCFAVLFMAAATPLAAWASDRFGRKPVLILGGVLALLSGFTMEPLLGHGSTTGVALFLCLELFLMGITFAPMGALLPELFPTHVRYTGASAAYNLGGIVGASAAPFFAQKLVTMGGLSWVGGYVSGAAALSLIAIFCLKETRYSDLNKVA</sequence>
<keyword evidence="4" id="KW-0812">Transmembrane</keyword>
<evidence type="ECO:0000313" key="8">
    <source>
        <dbReference type="EMBL" id="AMB84486.1"/>
    </source>
</evidence>
<dbReference type="GO" id="GO:0005886">
    <property type="term" value="C:plasma membrane"/>
    <property type="evidence" value="ECO:0007669"/>
    <property type="project" value="UniProtKB-SubCell"/>
</dbReference>
<keyword evidence="2" id="KW-0813">Transport</keyword>
<dbReference type="Proteomes" id="UP000063229">
    <property type="component" value="Chromosome"/>
</dbReference>
<dbReference type="SUPFAM" id="SSF103473">
    <property type="entry name" value="MFS general substrate transporter"/>
    <property type="match status" value="1"/>
</dbReference>
<keyword evidence="9" id="KW-1185">Reference proteome</keyword>
<dbReference type="PANTHER" id="PTHR43045:SF2">
    <property type="entry name" value="INNER MEMBRANE METABOLITE TRANSPORT PROTEIN YHJE"/>
    <property type="match status" value="1"/>
</dbReference>
<dbReference type="PANTHER" id="PTHR43045">
    <property type="entry name" value="SHIKIMATE TRANSPORTER"/>
    <property type="match status" value="1"/>
</dbReference>
<dbReference type="AlphaFoldDB" id="A0A0X1SX95"/>